<proteinExistence type="predicted"/>
<dbReference type="OrthoDB" id="116032at2157"/>
<dbReference type="Proteomes" id="UP000290932">
    <property type="component" value="Unassembled WGS sequence"/>
</dbReference>
<accession>A0A498H4H7</accession>
<dbReference type="RefSeq" id="WP_128692832.1">
    <property type="nucleotide sequence ID" value="NZ_LHQS01000001.1"/>
</dbReference>
<dbReference type="AlphaFoldDB" id="A0A498H4H7"/>
<evidence type="ECO:0000313" key="2">
    <source>
        <dbReference type="Proteomes" id="UP000290932"/>
    </source>
</evidence>
<dbReference type="InterPro" id="IPR029063">
    <property type="entry name" value="SAM-dependent_MTases_sf"/>
</dbReference>
<dbReference type="EMBL" id="LHQS01000001">
    <property type="protein sequence ID" value="RXE57075.1"/>
    <property type="molecule type" value="Genomic_DNA"/>
</dbReference>
<name>A0A498H4H7_9EURY</name>
<protein>
    <submittedName>
        <fullName evidence="1">Uncharacterized protein</fullName>
    </submittedName>
</protein>
<sequence>MTIAELLDVDACRLIEPSFAELTEDHYTALLLRALADDARLLVDEDEEPLALALHDDQGWHAASFLFRDPTLAAIECFEAFDGEIYQENRETWLAAVREYYSLELCRTVLPAVEDLPGDRMAKMEDLIREIWGDRSGSLCLDCCCGSGVGTAALRASGIRSIAYDNDPALLSLGLARGRLSPSETICIDGRAAGAYISPAPLGVAFMAGEIIGYNAGMWEGIVDQLLSLTDEALITLGTEQESGMVRTWCLERDKSIEIFENDRDPLYDRWCCLIR</sequence>
<comment type="caution">
    <text evidence="1">The sequence shown here is derived from an EMBL/GenBank/DDBJ whole genome shotgun (WGS) entry which is preliminary data.</text>
</comment>
<keyword evidence="2" id="KW-1185">Reference proteome</keyword>
<dbReference type="SUPFAM" id="SSF53335">
    <property type="entry name" value="S-adenosyl-L-methionine-dependent methyltransferases"/>
    <property type="match status" value="1"/>
</dbReference>
<evidence type="ECO:0000313" key="1">
    <source>
        <dbReference type="EMBL" id="RXE57075.1"/>
    </source>
</evidence>
<organism evidence="1 2">
    <name type="scientific">Methanoculleus taiwanensis</name>
    <dbReference type="NCBI Taxonomy" id="1550565"/>
    <lineage>
        <taxon>Archaea</taxon>
        <taxon>Methanobacteriati</taxon>
        <taxon>Methanobacteriota</taxon>
        <taxon>Stenosarchaea group</taxon>
        <taxon>Methanomicrobia</taxon>
        <taxon>Methanomicrobiales</taxon>
        <taxon>Methanomicrobiaceae</taxon>
        <taxon>Methanoculleus</taxon>
    </lineage>
</organism>
<reference evidence="1 2" key="1">
    <citation type="journal article" date="2015" name="Int. J. Syst. Evol. Microbiol.">
        <title>Methanoculleus taiwanensis sp. nov., a methanogen isolated from deep marine sediment at the deformation front area near Taiwan.</title>
        <authorList>
            <person name="Weng C.Y."/>
            <person name="Chen S.C."/>
            <person name="Lai M.C."/>
            <person name="Wu S.Y."/>
            <person name="Lin S."/>
            <person name="Yang T.F."/>
            <person name="Chen P.C."/>
        </authorList>
    </citation>
    <scope>NUCLEOTIDE SEQUENCE [LARGE SCALE GENOMIC DNA]</scope>
    <source>
        <strain evidence="1 2">CYW4</strain>
    </source>
</reference>
<gene>
    <name evidence="1" type="ORF">ABH15_02795</name>
</gene>